<dbReference type="Ensembl" id="ENSSTUT00000023433.1">
    <property type="protein sequence ID" value="ENSSTUP00000022322.1"/>
    <property type="gene ID" value="ENSSTUG00000009825.1"/>
</dbReference>
<feature type="compositionally biased region" description="Low complexity" evidence="1">
    <location>
        <begin position="13"/>
        <end position="28"/>
    </location>
</feature>
<organism evidence="2 3">
    <name type="scientific">Salmo trutta</name>
    <name type="common">Brown trout</name>
    <dbReference type="NCBI Taxonomy" id="8032"/>
    <lineage>
        <taxon>Eukaryota</taxon>
        <taxon>Metazoa</taxon>
        <taxon>Chordata</taxon>
        <taxon>Craniata</taxon>
        <taxon>Vertebrata</taxon>
        <taxon>Euteleostomi</taxon>
        <taxon>Actinopterygii</taxon>
        <taxon>Neopterygii</taxon>
        <taxon>Teleostei</taxon>
        <taxon>Protacanthopterygii</taxon>
        <taxon>Salmoniformes</taxon>
        <taxon>Salmonidae</taxon>
        <taxon>Salmoninae</taxon>
        <taxon>Salmo</taxon>
    </lineage>
</organism>
<dbReference type="OMA" id="CREVVHI"/>
<sequence length="143" mass="15460">MDTAGGNVTASLVSGSGSFSSSSSCTGGNANAPKHLWRQQNQAALSPLHHALGVRTNNRVRRGFSDTEKYLSPKTMDRTYAVDTGHRPCLKKSRMSWPSSFQGLRRLNSARGFRDWGLFSGRGFRAVCSSGGSSEEEGDHPPQ</sequence>
<dbReference type="Proteomes" id="UP000472277">
    <property type="component" value="Chromosome 27"/>
</dbReference>
<name>A0A673XN15_SALTR</name>
<protein>
    <submittedName>
        <fullName evidence="2">Uncharacterized protein</fullName>
    </submittedName>
</protein>
<accession>A0A673XN15</accession>
<feature type="region of interest" description="Disordered" evidence="1">
    <location>
        <begin position="13"/>
        <end position="51"/>
    </location>
</feature>
<dbReference type="AlphaFoldDB" id="A0A673XN15"/>
<reference evidence="2" key="1">
    <citation type="submission" date="2025-08" db="UniProtKB">
        <authorList>
            <consortium name="Ensembl"/>
        </authorList>
    </citation>
    <scope>IDENTIFICATION</scope>
</reference>
<evidence type="ECO:0000256" key="1">
    <source>
        <dbReference type="SAM" id="MobiDB-lite"/>
    </source>
</evidence>
<evidence type="ECO:0000313" key="3">
    <source>
        <dbReference type="Proteomes" id="UP000472277"/>
    </source>
</evidence>
<evidence type="ECO:0000313" key="2">
    <source>
        <dbReference type="Ensembl" id="ENSSTUP00000022322.1"/>
    </source>
</evidence>
<proteinExistence type="predicted"/>
<dbReference type="InParanoid" id="A0A673XN15"/>
<dbReference type="GeneTree" id="ENSGT00510000051272"/>
<keyword evidence="3" id="KW-1185">Reference proteome</keyword>
<reference evidence="2" key="2">
    <citation type="submission" date="2025-09" db="UniProtKB">
        <authorList>
            <consortium name="Ensembl"/>
        </authorList>
    </citation>
    <scope>IDENTIFICATION</scope>
</reference>